<evidence type="ECO:0000313" key="2">
    <source>
        <dbReference type="EMBL" id="OUN97628.1"/>
    </source>
</evidence>
<dbReference type="RefSeq" id="WP_087427042.1">
    <property type="nucleotide sequence ID" value="NZ_CAMMFP010000030.1"/>
</dbReference>
<reference evidence="3" key="1">
    <citation type="submission" date="2017-04" db="EMBL/GenBank/DDBJ databases">
        <title>Function of individual gut microbiota members based on whole genome sequencing of pure cultures obtained from chicken caecum.</title>
        <authorList>
            <person name="Medvecky M."/>
            <person name="Cejkova D."/>
            <person name="Polansky O."/>
            <person name="Karasova D."/>
            <person name="Kubasova T."/>
            <person name="Cizek A."/>
            <person name="Rychlik I."/>
        </authorList>
    </citation>
    <scope>NUCLEOTIDE SEQUENCE [LARGE SCALE GENOMIC DNA]</scope>
    <source>
        <strain evidence="3">An43</strain>
    </source>
</reference>
<proteinExistence type="predicted"/>
<feature type="signal peptide" evidence="1">
    <location>
        <begin position="1"/>
        <end position="23"/>
    </location>
</feature>
<protein>
    <submittedName>
        <fullName evidence="2">Uncharacterized protein</fullName>
    </submittedName>
</protein>
<dbReference type="EMBL" id="NFII01000027">
    <property type="protein sequence ID" value="OUN97628.1"/>
    <property type="molecule type" value="Genomic_DNA"/>
</dbReference>
<accession>A0A1Y3YMD9</accession>
<dbReference type="AlphaFoldDB" id="A0A1Y3YMD9"/>
<dbReference type="Proteomes" id="UP000195386">
    <property type="component" value="Unassembled WGS sequence"/>
</dbReference>
<sequence>MANVRIWRVLGMLLGLVVCSSCGDDNEYPVFKFGEDGTCYYPSVSAISQESFEETVVGYGWKHVSTHEIRENGECLKEEYYAGLDGAGPSYYYFESAASLKTFMHVDAYPVNGFRTSAYKYIDANRVVVNNQHMIWQILSVDKGLLKAVEYLGVRADGIKVYGYVTYKRMTEQELAECRESYPVDLSNLKDLAISVTEENVFVNGKEFEFDVLESNGAYIVKALNEGTCSITCDDNHVKVKLLKSSATITVSDILKHRRFWLFSTDEELEPTGTDIYDFTYTELILDKSKELVAPDGYVLNYKSARMETKAREEYYGSILSKYNPSGLAVVDTDKQVRFFRLNRGEIYLNELLPPTVLDELAEAGEGHVIEYKLELVNAAGAVFQVLPFKVVYK</sequence>
<feature type="chain" id="PRO_5013096481" evidence="1">
    <location>
        <begin position="24"/>
        <end position="394"/>
    </location>
</feature>
<keyword evidence="1" id="KW-0732">Signal</keyword>
<gene>
    <name evidence="2" type="ORF">B5F97_17475</name>
</gene>
<evidence type="ECO:0000256" key="1">
    <source>
        <dbReference type="SAM" id="SignalP"/>
    </source>
</evidence>
<comment type="caution">
    <text evidence="2">The sequence shown here is derived from an EMBL/GenBank/DDBJ whole genome shotgun (WGS) entry which is preliminary data.</text>
</comment>
<evidence type="ECO:0000313" key="3">
    <source>
        <dbReference type="Proteomes" id="UP000195386"/>
    </source>
</evidence>
<organism evidence="2 3">
    <name type="scientific">Bacteroides clarus</name>
    <dbReference type="NCBI Taxonomy" id="626929"/>
    <lineage>
        <taxon>Bacteria</taxon>
        <taxon>Pseudomonadati</taxon>
        <taxon>Bacteroidota</taxon>
        <taxon>Bacteroidia</taxon>
        <taxon>Bacteroidales</taxon>
        <taxon>Bacteroidaceae</taxon>
        <taxon>Bacteroides</taxon>
    </lineage>
</organism>
<name>A0A1Y3YMD9_9BACE</name>